<comment type="cofactor">
    <cofactor evidence="1">
        <name>Zn(2+)</name>
        <dbReference type="ChEBI" id="CHEBI:29105"/>
    </cofactor>
</comment>
<feature type="transmembrane region" description="Helical" evidence="10">
    <location>
        <begin position="120"/>
        <end position="143"/>
    </location>
</feature>
<feature type="domain" description="Peptidase M48" evidence="11">
    <location>
        <begin position="236"/>
        <end position="463"/>
    </location>
</feature>
<feature type="transmembrane region" description="Helical" evidence="10">
    <location>
        <begin position="163"/>
        <end position="185"/>
    </location>
</feature>
<feature type="transmembrane region" description="Helical" evidence="10">
    <location>
        <begin position="191"/>
        <end position="215"/>
    </location>
</feature>
<keyword evidence="10" id="KW-0472">Membrane</keyword>
<dbReference type="Gene3D" id="3.30.2010.10">
    <property type="entry name" value="Metalloproteases ('zincins'), catalytic domain"/>
    <property type="match status" value="1"/>
</dbReference>
<evidence type="ECO:0000256" key="5">
    <source>
        <dbReference type="ARBA" id="ARBA00022801"/>
    </source>
</evidence>
<evidence type="ECO:0000256" key="3">
    <source>
        <dbReference type="ARBA" id="ARBA00022670"/>
    </source>
</evidence>
<keyword evidence="3 13" id="KW-0645">Protease</keyword>
<dbReference type="CDD" id="cd07343">
    <property type="entry name" value="M48A_Zmpste24p_like"/>
    <property type="match status" value="1"/>
</dbReference>
<name>A0ABQ5KWW1_9EUKA</name>
<keyword evidence="10" id="KW-0812">Transmembrane</keyword>
<dbReference type="GO" id="GO:0008233">
    <property type="term" value="F:peptidase activity"/>
    <property type="evidence" value="ECO:0007669"/>
    <property type="project" value="UniProtKB-KW"/>
</dbReference>
<keyword evidence="7" id="KW-0482">Metalloprotease</keyword>
<evidence type="ECO:0000256" key="4">
    <source>
        <dbReference type="ARBA" id="ARBA00022723"/>
    </source>
</evidence>
<keyword evidence="14" id="KW-1185">Reference proteome</keyword>
<dbReference type="PANTHER" id="PTHR10120">
    <property type="entry name" value="CAAX PRENYL PROTEASE 1"/>
    <property type="match status" value="1"/>
</dbReference>
<evidence type="ECO:0000256" key="10">
    <source>
        <dbReference type="SAM" id="Phobius"/>
    </source>
</evidence>
<evidence type="ECO:0000259" key="11">
    <source>
        <dbReference type="Pfam" id="PF01435"/>
    </source>
</evidence>
<gene>
    <name evidence="13" type="ORF">ADUPG1_009477</name>
</gene>
<feature type="region of interest" description="Disordered" evidence="9">
    <location>
        <begin position="477"/>
        <end position="507"/>
    </location>
</feature>
<keyword evidence="4" id="KW-0479">Metal-binding</keyword>
<evidence type="ECO:0000256" key="7">
    <source>
        <dbReference type="ARBA" id="ARBA00023049"/>
    </source>
</evidence>
<protein>
    <recommendedName>
        <fullName evidence="2">Ste24 endopeptidase</fullName>
        <ecNumber evidence="2">3.4.24.84</ecNumber>
    </recommendedName>
</protein>
<dbReference type="Pfam" id="PF16491">
    <property type="entry name" value="Peptidase_M48_N"/>
    <property type="match status" value="1"/>
</dbReference>
<keyword evidence="6" id="KW-0862">Zinc</keyword>
<keyword evidence="5" id="KW-0378">Hydrolase</keyword>
<evidence type="ECO:0000256" key="6">
    <source>
        <dbReference type="ARBA" id="ARBA00022833"/>
    </source>
</evidence>
<evidence type="ECO:0000313" key="14">
    <source>
        <dbReference type="Proteomes" id="UP001057375"/>
    </source>
</evidence>
<feature type="transmembrane region" description="Helical" evidence="10">
    <location>
        <begin position="309"/>
        <end position="327"/>
    </location>
</feature>
<evidence type="ECO:0000256" key="8">
    <source>
        <dbReference type="ARBA" id="ARBA00044456"/>
    </source>
</evidence>
<dbReference type="Pfam" id="PF01435">
    <property type="entry name" value="Peptidase_M48"/>
    <property type="match status" value="1"/>
</dbReference>
<comment type="catalytic activity">
    <reaction evidence="8">
        <text>Hydrolyzes the peptide bond -P2-(S-farnesyl or geranylgeranyl)C-P1'-P2'-P3'-COOH where P1' and P2' are amino acids with aliphatic side chains and P3' is any C-terminal residue.</text>
        <dbReference type="EC" id="3.4.24.84"/>
    </reaction>
</comment>
<feature type="transmembrane region" description="Helical" evidence="10">
    <location>
        <begin position="12"/>
        <end position="29"/>
    </location>
</feature>
<evidence type="ECO:0000256" key="9">
    <source>
        <dbReference type="SAM" id="MobiDB-lite"/>
    </source>
</evidence>
<evidence type="ECO:0000256" key="1">
    <source>
        <dbReference type="ARBA" id="ARBA00001947"/>
    </source>
</evidence>
<dbReference type="InterPro" id="IPR027057">
    <property type="entry name" value="CAXX_Prtase_1"/>
</dbReference>
<keyword evidence="10" id="KW-1133">Transmembrane helix</keyword>
<dbReference type="EC" id="3.4.24.84" evidence="2"/>
<comment type="caution">
    <text evidence="13">The sequence shown here is derived from an EMBL/GenBank/DDBJ whole genome shotgun (WGS) entry which is preliminary data.</text>
</comment>
<dbReference type="InterPro" id="IPR001915">
    <property type="entry name" value="Peptidase_M48"/>
</dbReference>
<reference evidence="13" key="1">
    <citation type="submission" date="2022-03" db="EMBL/GenBank/DDBJ databases">
        <title>Draft genome sequence of Aduncisulcus paluster, a free-living microaerophilic Fornicata.</title>
        <authorList>
            <person name="Yuyama I."/>
            <person name="Kume K."/>
            <person name="Tamura T."/>
            <person name="Inagaki Y."/>
            <person name="Hashimoto T."/>
        </authorList>
    </citation>
    <scope>NUCLEOTIDE SEQUENCE</scope>
    <source>
        <strain evidence="13">NY0171</strain>
    </source>
</reference>
<organism evidence="13 14">
    <name type="scientific">Aduncisulcus paluster</name>
    <dbReference type="NCBI Taxonomy" id="2918883"/>
    <lineage>
        <taxon>Eukaryota</taxon>
        <taxon>Metamonada</taxon>
        <taxon>Carpediemonas-like organisms</taxon>
        <taxon>Aduncisulcus</taxon>
    </lineage>
</organism>
<evidence type="ECO:0000259" key="12">
    <source>
        <dbReference type="Pfam" id="PF16491"/>
    </source>
</evidence>
<feature type="compositionally biased region" description="Acidic residues" evidence="9">
    <location>
        <begin position="494"/>
        <end position="507"/>
    </location>
</feature>
<dbReference type="EMBL" id="BQXS01011246">
    <property type="protein sequence ID" value="GKT36526.1"/>
    <property type="molecule type" value="Genomic_DNA"/>
</dbReference>
<feature type="domain" description="CAAX prenyl protease 1 N-terminal" evidence="12">
    <location>
        <begin position="32"/>
        <end position="222"/>
    </location>
</feature>
<accession>A0ABQ5KWW1</accession>
<feature type="compositionally biased region" description="Basic and acidic residues" evidence="9">
    <location>
        <begin position="477"/>
        <end position="493"/>
    </location>
</feature>
<feature type="transmembrane region" description="Helical" evidence="10">
    <location>
        <begin position="380"/>
        <end position="401"/>
    </location>
</feature>
<dbReference type="InterPro" id="IPR032456">
    <property type="entry name" value="Peptidase_M48_N"/>
</dbReference>
<evidence type="ECO:0000256" key="2">
    <source>
        <dbReference type="ARBA" id="ARBA00012336"/>
    </source>
</evidence>
<dbReference type="Proteomes" id="UP001057375">
    <property type="component" value="Unassembled WGS sequence"/>
</dbReference>
<evidence type="ECO:0000313" key="13">
    <source>
        <dbReference type="EMBL" id="GKT36526.1"/>
    </source>
</evidence>
<dbReference type="GO" id="GO:0006508">
    <property type="term" value="P:proteolysis"/>
    <property type="evidence" value="ECO:0007669"/>
    <property type="project" value="UniProtKB-KW"/>
</dbReference>
<proteinExistence type="predicted"/>
<sequence>MLEEIPFSFEHISIALLLFDLTLDVFLCFRQRRRMNTHFRVPKLLSLFIKEKEYSDNLEYSKDRMSFKLFQLLTVSFVKIFTLKRSLVFSYDIATSILSLKNLSPDDIILSRKYRYVRVILWDLIGDVINLVITIPLSIYSTFHIEKKHGFNKTTPMTFVTDIFKELIVGLILQTPIVLFLLWVMESFSPAMIFVVSTIFIAVFIIISQGLYMYIIAPLFNKFENIESGEYYDAIVKLAEKTEINIKQIRKMDASRRSTHANAYVIGFGNTKRIVLYDTLIQQLNPEGVCAVLAHEIGHVKHHHSIKNIILAIFSASFIIGLFVLFVNTQKVYDDMGFGYTMVGREVLNLREWIRRKGILFTNDEEMPLYNVYGINDNPIFLSFSVFSLILTPVTLLTHLLTRYLSRRFERQADTYAVSEPLNYDLMSTLCIISMNSKVFLDDDWLYSLFKHSHPNLLERMESVGCTKINVEAVINKEKEKKKSEEEEKKQKSEEEEEKKEEVGDDC</sequence>